<name>M5G8D7_DACPD</name>
<gene>
    <name evidence="6" type="ORF">DACRYDRAFT_49022</name>
</gene>
<keyword evidence="2" id="KW-0479">Metal-binding</keyword>
<dbReference type="GO" id="GO:0008033">
    <property type="term" value="P:tRNA processing"/>
    <property type="evidence" value="ECO:0007669"/>
    <property type="project" value="UniProtKB-KW"/>
</dbReference>
<keyword evidence="7" id="KW-1185">Reference proteome</keyword>
<feature type="compositionally biased region" description="Basic residues" evidence="5">
    <location>
        <begin position="180"/>
        <end position="190"/>
    </location>
</feature>
<dbReference type="AlphaFoldDB" id="M5G8D7"/>
<dbReference type="PANTHER" id="PTHR14742">
    <property type="entry name" value="RIBONUCLEASE P SUBUNIT P21"/>
    <property type="match status" value="1"/>
</dbReference>
<evidence type="ECO:0000256" key="1">
    <source>
        <dbReference type="ARBA" id="ARBA00022694"/>
    </source>
</evidence>
<reference evidence="6 7" key="1">
    <citation type="journal article" date="2012" name="Science">
        <title>The Paleozoic origin of enzymatic lignin decomposition reconstructed from 31 fungal genomes.</title>
        <authorList>
            <person name="Floudas D."/>
            <person name="Binder M."/>
            <person name="Riley R."/>
            <person name="Barry K."/>
            <person name="Blanchette R.A."/>
            <person name="Henrissat B."/>
            <person name="Martinez A.T."/>
            <person name="Otillar R."/>
            <person name="Spatafora J.W."/>
            <person name="Yadav J.S."/>
            <person name="Aerts A."/>
            <person name="Benoit I."/>
            <person name="Boyd A."/>
            <person name="Carlson A."/>
            <person name="Copeland A."/>
            <person name="Coutinho P.M."/>
            <person name="de Vries R.P."/>
            <person name="Ferreira P."/>
            <person name="Findley K."/>
            <person name="Foster B."/>
            <person name="Gaskell J."/>
            <person name="Glotzer D."/>
            <person name="Gorecki P."/>
            <person name="Heitman J."/>
            <person name="Hesse C."/>
            <person name="Hori C."/>
            <person name="Igarashi K."/>
            <person name="Jurgens J.A."/>
            <person name="Kallen N."/>
            <person name="Kersten P."/>
            <person name="Kohler A."/>
            <person name="Kuees U."/>
            <person name="Kumar T.K.A."/>
            <person name="Kuo A."/>
            <person name="LaButti K."/>
            <person name="Larrondo L.F."/>
            <person name="Lindquist E."/>
            <person name="Ling A."/>
            <person name="Lombard V."/>
            <person name="Lucas S."/>
            <person name="Lundell T."/>
            <person name="Martin R."/>
            <person name="McLaughlin D.J."/>
            <person name="Morgenstern I."/>
            <person name="Morin E."/>
            <person name="Murat C."/>
            <person name="Nagy L.G."/>
            <person name="Nolan M."/>
            <person name="Ohm R.A."/>
            <person name="Patyshakuliyeva A."/>
            <person name="Rokas A."/>
            <person name="Ruiz-Duenas F.J."/>
            <person name="Sabat G."/>
            <person name="Salamov A."/>
            <person name="Samejima M."/>
            <person name="Schmutz J."/>
            <person name="Slot J.C."/>
            <person name="St John F."/>
            <person name="Stenlid J."/>
            <person name="Sun H."/>
            <person name="Sun S."/>
            <person name="Syed K."/>
            <person name="Tsang A."/>
            <person name="Wiebenga A."/>
            <person name="Young D."/>
            <person name="Pisabarro A."/>
            <person name="Eastwood D.C."/>
            <person name="Martin F."/>
            <person name="Cullen D."/>
            <person name="Grigoriev I.V."/>
            <person name="Hibbett D.S."/>
        </authorList>
    </citation>
    <scope>NUCLEOTIDE SEQUENCE [LARGE SCALE GENOMIC DNA]</scope>
    <source>
        <strain evidence="6 7">DJM-731 SS1</strain>
    </source>
</reference>
<dbReference type="Gene3D" id="6.20.50.20">
    <property type="match status" value="1"/>
</dbReference>
<comment type="similarity">
    <text evidence="4">Belongs to the eukaryotic/archaeal RNase P protein component 4 family.</text>
</comment>
<dbReference type="GO" id="GO:0005655">
    <property type="term" value="C:nucleolar ribonuclease P complex"/>
    <property type="evidence" value="ECO:0007669"/>
    <property type="project" value="TreeGrafter"/>
</dbReference>
<sequence length="220" mass="23983">MAKKDHQAAPTAAGIQNREALQRMNFLYQASAYLANAASLTGGSNPEGAKALDELSRQYTKDMSEIALKTVTKLDPTIKRTICSRCGSVLLPGRTSRSTIKFSGPHGHRIRSLCVQCGDARNVPAPPLLDEGAQLDGSSLRISHQGVSTKPVYDADISDTMPTKKSRKRSRKARQDNSATRKRQDRRHRPLAPSSVPLFAREAAGHALFVRNVRVDAPLS</sequence>
<dbReference type="Pfam" id="PF04032">
    <property type="entry name" value="Rpr2"/>
    <property type="match status" value="1"/>
</dbReference>
<dbReference type="PANTHER" id="PTHR14742:SF0">
    <property type="entry name" value="RIBONUCLEASE P PROTEIN SUBUNIT P21"/>
    <property type="match status" value="1"/>
</dbReference>
<dbReference type="EMBL" id="JH795858">
    <property type="protein sequence ID" value="EJU04420.1"/>
    <property type="molecule type" value="Genomic_DNA"/>
</dbReference>
<evidence type="ECO:0000256" key="2">
    <source>
        <dbReference type="ARBA" id="ARBA00022723"/>
    </source>
</evidence>
<evidence type="ECO:0000313" key="7">
    <source>
        <dbReference type="Proteomes" id="UP000030653"/>
    </source>
</evidence>
<protein>
    <submittedName>
        <fullName evidence="6">Rpr2-domain-containing protein</fullName>
    </submittedName>
</protein>
<feature type="region of interest" description="Disordered" evidence="5">
    <location>
        <begin position="141"/>
        <end position="197"/>
    </location>
</feature>
<dbReference type="InterPro" id="IPR007175">
    <property type="entry name" value="Rpr2/Snm1/Rpp21"/>
</dbReference>
<keyword evidence="3" id="KW-0862">Zinc</keyword>
<evidence type="ECO:0000313" key="6">
    <source>
        <dbReference type="EMBL" id="EJU04420.1"/>
    </source>
</evidence>
<dbReference type="HOGENOM" id="CLU_079140_0_0_1"/>
<evidence type="ECO:0000256" key="3">
    <source>
        <dbReference type="ARBA" id="ARBA00022833"/>
    </source>
</evidence>
<organism evidence="6 7">
    <name type="scientific">Dacryopinax primogenitus (strain DJM 731)</name>
    <name type="common">Brown rot fungus</name>
    <dbReference type="NCBI Taxonomy" id="1858805"/>
    <lineage>
        <taxon>Eukaryota</taxon>
        <taxon>Fungi</taxon>
        <taxon>Dikarya</taxon>
        <taxon>Basidiomycota</taxon>
        <taxon>Agaricomycotina</taxon>
        <taxon>Dacrymycetes</taxon>
        <taxon>Dacrymycetales</taxon>
        <taxon>Dacrymycetaceae</taxon>
        <taxon>Dacryopinax</taxon>
    </lineage>
</organism>
<dbReference type="GO" id="GO:0046872">
    <property type="term" value="F:metal ion binding"/>
    <property type="evidence" value="ECO:0007669"/>
    <property type="project" value="UniProtKB-KW"/>
</dbReference>
<evidence type="ECO:0000256" key="4">
    <source>
        <dbReference type="ARBA" id="ARBA00038402"/>
    </source>
</evidence>
<accession>M5G8D7</accession>
<dbReference type="STRING" id="1858805.M5G8D7"/>
<evidence type="ECO:0000256" key="5">
    <source>
        <dbReference type="SAM" id="MobiDB-lite"/>
    </source>
</evidence>
<proteinExistence type="inferred from homology"/>
<dbReference type="OrthoDB" id="128536at2759"/>
<dbReference type="RefSeq" id="XP_040631314.1">
    <property type="nucleotide sequence ID" value="XM_040774878.1"/>
</dbReference>
<dbReference type="Proteomes" id="UP000030653">
    <property type="component" value="Unassembled WGS sequence"/>
</dbReference>
<keyword evidence="1" id="KW-0819">tRNA processing</keyword>
<dbReference type="GeneID" id="63689940"/>